<feature type="transmembrane region" description="Helical" evidence="1">
    <location>
        <begin position="82"/>
        <end position="100"/>
    </location>
</feature>
<keyword evidence="3" id="KW-1185">Reference proteome</keyword>
<dbReference type="GeneID" id="83218460"/>
<dbReference type="Proteomes" id="UP001234581">
    <property type="component" value="Unassembled WGS sequence"/>
</dbReference>
<accession>A0AAD7UUD0</accession>
<evidence type="ECO:0000313" key="2">
    <source>
        <dbReference type="EMBL" id="KAJ8653308.1"/>
    </source>
</evidence>
<proteinExistence type="predicted"/>
<dbReference type="GO" id="GO:0005794">
    <property type="term" value="C:Golgi apparatus"/>
    <property type="evidence" value="ECO:0007669"/>
    <property type="project" value="TreeGrafter"/>
</dbReference>
<dbReference type="PANTHER" id="PTHR34391">
    <property type="entry name" value="UPF0658 GOLGI APPARATUS MEMBRANE PROTEIN C1952.10C-RELATED"/>
    <property type="match status" value="1"/>
</dbReference>
<dbReference type="AlphaFoldDB" id="A0AAD7UUD0"/>
<feature type="transmembrane region" description="Helical" evidence="1">
    <location>
        <begin position="240"/>
        <end position="257"/>
    </location>
</feature>
<feature type="transmembrane region" description="Helical" evidence="1">
    <location>
        <begin position="107"/>
        <end position="126"/>
    </location>
</feature>
<dbReference type="EMBL" id="JARTCD010000081">
    <property type="protein sequence ID" value="KAJ8653308.1"/>
    <property type="molecule type" value="Genomic_DNA"/>
</dbReference>
<organism evidence="2 3">
    <name type="scientific">Lichtheimia ornata</name>
    <dbReference type="NCBI Taxonomy" id="688661"/>
    <lineage>
        <taxon>Eukaryota</taxon>
        <taxon>Fungi</taxon>
        <taxon>Fungi incertae sedis</taxon>
        <taxon>Mucoromycota</taxon>
        <taxon>Mucoromycotina</taxon>
        <taxon>Mucoromycetes</taxon>
        <taxon>Mucorales</taxon>
        <taxon>Lichtheimiaceae</taxon>
        <taxon>Lichtheimia</taxon>
    </lineage>
</organism>
<keyword evidence="1" id="KW-1133">Transmembrane helix</keyword>
<dbReference type="PANTHER" id="PTHR34391:SF1">
    <property type="entry name" value="UPF0658 GOLGI APPARATUS MEMBRANE PROTEIN C1952.10C-RELATED"/>
    <property type="match status" value="1"/>
</dbReference>
<evidence type="ECO:0000313" key="3">
    <source>
        <dbReference type="Proteomes" id="UP001234581"/>
    </source>
</evidence>
<feature type="transmembrane region" description="Helical" evidence="1">
    <location>
        <begin position="300"/>
        <end position="320"/>
    </location>
</feature>
<gene>
    <name evidence="2" type="ORF">O0I10_011058</name>
</gene>
<feature type="transmembrane region" description="Helical" evidence="1">
    <location>
        <begin position="201"/>
        <end position="228"/>
    </location>
</feature>
<reference evidence="2 3" key="1">
    <citation type="submission" date="2023-03" db="EMBL/GenBank/DDBJ databases">
        <title>Genome sequence of Lichtheimia ornata CBS 291.66.</title>
        <authorList>
            <person name="Mohabir J.T."/>
            <person name="Shea T.P."/>
            <person name="Kurbessoian T."/>
            <person name="Berby B."/>
            <person name="Fontaine J."/>
            <person name="Livny J."/>
            <person name="Gnirke A."/>
            <person name="Stajich J.E."/>
            <person name="Cuomo C.A."/>
        </authorList>
    </citation>
    <scope>NUCLEOTIDE SEQUENCE [LARGE SCALE GENOMIC DNA]</scope>
    <source>
        <strain evidence="2">CBS 291.66</strain>
    </source>
</reference>
<feature type="transmembrane region" description="Helical" evidence="1">
    <location>
        <begin position="20"/>
        <end position="38"/>
    </location>
</feature>
<sequence length="362" mass="41226">MAAFQKTRGRIGQSKYTKLYITLALLQGITIIALQSTIVAENHAQTLNIAFSFPSSDQQNKDADVIINDAVNRWIEIKWENIAVIAFQIWFVGMAFDAIVYQNAAEIIALAILNSICGFLSIIPITEAQRWADVFDRLYIDYSVIIDVSPSQTAFYAEIAHTAIFILCSLTFNYISYLVVKEFGWTIYKKIGPIVAIQKMYQIFQFFVLTLKIDIFLEFFISCFHIARFAAAGAGLQWDGYIEIAVTFLTLPALYLGRMTASSEHYGRMLLFIGFQLAVIFSLVLMLWRTVLRHSAWHMWFAFVIMAIVFAVATVVLGAWTMSNFGKGLGPYVRRGTQKKEQISRDELLERRSVSSWRIDDD</sequence>
<dbReference type="InterPro" id="IPR040410">
    <property type="entry name" value="UPF0658_Golgi"/>
</dbReference>
<evidence type="ECO:0000256" key="1">
    <source>
        <dbReference type="SAM" id="Phobius"/>
    </source>
</evidence>
<dbReference type="RefSeq" id="XP_058338222.1">
    <property type="nucleotide sequence ID" value="XM_058491030.1"/>
</dbReference>
<name>A0AAD7UUD0_9FUNG</name>
<feature type="transmembrane region" description="Helical" evidence="1">
    <location>
        <begin position="159"/>
        <end position="180"/>
    </location>
</feature>
<feature type="transmembrane region" description="Helical" evidence="1">
    <location>
        <begin position="269"/>
        <end position="288"/>
    </location>
</feature>
<keyword evidence="1" id="KW-0812">Transmembrane</keyword>
<protein>
    <submittedName>
        <fullName evidence="2">Uncharacterized protein</fullName>
    </submittedName>
</protein>
<comment type="caution">
    <text evidence="2">The sequence shown here is derived from an EMBL/GenBank/DDBJ whole genome shotgun (WGS) entry which is preliminary data.</text>
</comment>
<keyword evidence="1" id="KW-0472">Membrane</keyword>